<proteinExistence type="predicted"/>
<protein>
    <recommendedName>
        <fullName evidence="3">Variable surface protein Vir4</fullName>
    </recommendedName>
</protein>
<dbReference type="Pfam" id="PF05795">
    <property type="entry name" value="Plasmodium_Vir"/>
    <property type="match status" value="1"/>
</dbReference>
<dbReference type="Proteomes" id="UP000053327">
    <property type="component" value="Unassembled WGS sequence"/>
</dbReference>
<dbReference type="InterPro" id="IPR008780">
    <property type="entry name" value="Plasmodium_Vir"/>
</dbReference>
<organism evidence="1 2">
    <name type="scientific">Plasmodium vivax (strain Brazil I)</name>
    <dbReference type="NCBI Taxonomy" id="1033975"/>
    <lineage>
        <taxon>Eukaryota</taxon>
        <taxon>Sar</taxon>
        <taxon>Alveolata</taxon>
        <taxon>Apicomplexa</taxon>
        <taxon>Aconoidasida</taxon>
        <taxon>Haemosporida</taxon>
        <taxon>Plasmodiidae</taxon>
        <taxon>Plasmodium</taxon>
        <taxon>Plasmodium (Plasmodium)</taxon>
    </lineage>
</organism>
<dbReference type="AlphaFoldDB" id="A0A0J9SKT3"/>
<accession>A0A0J9SKT3</accession>
<gene>
    <name evidence="1" type="ORF">PVBG_05893</name>
</gene>
<feature type="non-terminal residue" evidence="1">
    <location>
        <position position="278"/>
    </location>
</feature>
<dbReference type="EMBL" id="KQ234944">
    <property type="protein sequence ID" value="KMZ83266.1"/>
    <property type="molecule type" value="Genomic_DNA"/>
</dbReference>
<evidence type="ECO:0000313" key="2">
    <source>
        <dbReference type="Proteomes" id="UP000053327"/>
    </source>
</evidence>
<sequence>MIQALSFPLPLDDFYYDLNHSKKNLNKYNEECKRLCSKNESFTDIRLCSILLRFLNNSSTRTNNINSDYDDCILFNYWIYDKLEQKYKNDYYKKFVPIYGDLQAMWNSLIEKPSKNPYYDKCKPDNTIVNQNDWKQRKELYDYCVNYELIQKQMQFYENKCEQFYAYIKSHAPLYKQFKTLYSSENRNKWPEIYSKCEGYHPDTVLPLLDCHKDIKEEELSLAVKVPSKESPQYIPPRDTFSPDDLRLKNASSPPLTKAGDVLLGVVATAMTSGALYK</sequence>
<reference evidence="1 2" key="1">
    <citation type="submission" date="2011-08" db="EMBL/GenBank/DDBJ databases">
        <title>The Genome Sequence of Plasmodium vivax Brazil I.</title>
        <authorList>
            <consortium name="The Broad Institute Genome Sequencing Platform"/>
            <consortium name="The Broad Institute Genome Sequencing Center for Infectious Disease"/>
            <person name="Neafsey D."/>
            <person name="Carlton J."/>
            <person name="Barnwell J."/>
            <person name="Collins W."/>
            <person name="Escalante A."/>
            <person name="Mullikin J."/>
            <person name="Saul A."/>
            <person name="Guigo R."/>
            <person name="Camara F."/>
            <person name="Young S.K."/>
            <person name="Zeng Q."/>
            <person name="Gargeya S."/>
            <person name="Fitzgerald M."/>
            <person name="Haas B."/>
            <person name="Abouelleil A."/>
            <person name="Alvarado L."/>
            <person name="Arachchi H.M."/>
            <person name="Berlin A."/>
            <person name="Brown A."/>
            <person name="Chapman S.B."/>
            <person name="Chen Z."/>
            <person name="Dunbar C."/>
            <person name="Freedman E."/>
            <person name="Gearin G."/>
            <person name="Gellesch M."/>
            <person name="Goldberg J."/>
            <person name="Griggs A."/>
            <person name="Gujja S."/>
            <person name="Heiman D."/>
            <person name="Howarth C."/>
            <person name="Larson L."/>
            <person name="Lui A."/>
            <person name="MacDonald P.J.P."/>
            <person name="Montmayeur A."/>
            <person name="Murphy C."/>
            <person name="Neiman D."/>
            <person name="Pearson M."/>
            <person name="Priest M."/>
            <person name="Roberts A."/>
            <person name="Saif S."/>
            <person name="Shea T."/>
            <person name="Shenoy N."/>
            <person name="Sisk P."/>
            <person name="Stolte C."/>
            <person name="Sykes S."/>
            <person name="Wortman J."/>
            <person name="Nusbaum C."/>
            <person name="Birren B."/>
        </authorList>
    </citation>
    <scope>NUCLEOTIDE SEQUENCE [LARGE SCALE GENOMIC DNA]</scope>
    <source>
        <strain evidence="1 2">Brazil I</strain>
    </source>
</reference>
<name>A0A0J9SKT3_PLAV1</name>
<evidence type="ECO:0000313" key="1">
    <source>
        <dbReference type="EMBL" id="KMZ83266.1"/>
    </source>
</evidence>
<evidence type="ECO:0008006" key="3">
    <source>
        <dbReference type="Google" id="ProtNLM"/>
    </source>
</evidence>